<name>A0ABU6YKD8_9FABA</name>
<protein>
    <submittedName>
        <fullName evidence="7">Uncharacterized protein</fullName>
    </submittedName>
</protein>
<dbReference type="PANTHER" id="PTHR19321:SF49">
    <property type="entry name" value="MICROTUBULE ASSOCIATED PROTEIN, MAP65_ASE1 FAMILY PROTEIN"/>
    <property type="match status" value="1"/>
</dbReference>
<sequence>MSLSNHSSQFAHQETACILLLKELQKIWDDVGESDSQKDAMLLEIEQKCLELYKKKVDEAKAYRAQIQQEITDYEAEIAGICAAMGLQPPQFERKSCESLKKGRELVVLQLEETRKLKTERKKQFLEVLYQLQNISTELHGSNGAIAYLDENNLSLERLEELQRKLVQFQNEKANRLKQVSNFLNTLSSLCSVLGLDVKDKIGEICPSMVTSTATKEISDNTIKILSSEVKSLREVKIQRMQKLQNLATALLEMWNLMDTPLEEQHKFHSFTSKIAARESEFTEPNMLSIDSVIYVETEVRRLQQLKSTKMKELVLRKKMELEEICRSSHLIAKTVFPSENPPELLDSESINHERMFHQLEHQIEMAKEEARSRKEVLEKVEKWLAACQEESWLEEYNRDDNRYNAGRGAHLALKRAEKARAILSKISGMVDALLLKVKSWEKERGHEFLYEGSRLCSMLEDYITLRQDKENEKQRQRDQKKLKGQLIVEHETLFGSKPSPSKSGIKASRCSIGVASYKKISMGGAVLQDSRQSAIFEQPNKKGILSTPKGSIPSIRNANHATKPSGKDAPKAVGKSVKKTPYTAEKHIEIQSPLIRKPLSPISSSFISKANIPTNFQEDHRKSEMLTKTPPSSKPIVVVDEENMGLAVPTTPLTSVPMLLTATTPDTPSVTVYSNSGSTVATKMIKATPFEYSFEEVRAGYVLPKKTSA</sequence>
<evidence type="ECO:0000256" key="4">
    <source>
        <dbReference type="ARBA" id="ARBA00023212"/>
    </source>
</evidence>
<evidence type="ECO:0000256" key="2">
    <source>
        <dbReference type="ARBA" id="ARBA00006187"/>
    </source>
</evidence>
<dbReference type="Pfam" id="PF03999">
    <property type="entry name" value="MAP65_ASE1"/>
    <property type="match status" value="1"/>
</dbReference>
<evidence type="ECO:0000256" key="6">
    <source>
        <dbReference type="SAM" id="MobiDB-lite"/>
    </source>
</evidence>
<keyword evidence="3" id="KW-0493">Microtubule</keyword>
<comment type="caution">
    <text evidence="7">The sequence shown here is derived from an EMBL/GenBank/DDBJ whole genome shotgun (WGS) entry which is preliminary data.</text>
</comment>
<proteinExistence type="inferred from homology"/>
<feature type="coiled-coil region" evidence="5">
    <location>
        <begin position="152"/>
        <end position="179"/>
    </location>
</feature>
<dbReference type="Proteomes" id="UP001341840">
    <property type="component" value="Unassembled WGS sequence"/>
</dbReference>
<keyword evidence="4" id="KW-0206">Cytoskeleton</keyword>
<keyword evidence="4" id="KW-0963">Cytoplasm</keyword>
<evidence type="ECO:0000313" key="7">
    <source>
        <dbReference type="EMBL" id="MED6210444.1"/>
    </source>
</evidence>
<dbReference type="PANTHER" id="PTHR19321">
    <property type="entry name" value="PROTEIN REGULATOR OF CYTOKINESIS 1 PRC1-RELATED"/>
    <property type="match status" value="1"/>
</dbReference>
<dbReference type="Gene3D" id="1.20.58.1520">
    <property type="match status" value="1"/>
</dbReference>
<evidence type="ECO:0000256" key="1">
    <source>
        <dbReference type="ARBA" id="ARBA00004245"/>
    </source>
</evidence>
<gene>
    <name evidence="7" type="ORF">PIB30_064176</name>
</gene>
<feature type="coiled-coil region" evidence="5">
    <location>
        <begin position="50"/>
        <end position="77"/>
    </location>
</feature>
<dbReference type="InterPro" id="IPR007145">
    <property type="entry name" value="MAP65_Ase1_PRC1"/>
</dbReference>
<reference evidence="7 8" key="1">
    <citation type="journal article" date="2023" name="Plants (Basel)">
        <title>Bridging the Gap: Combining Genomics and Transcriptomics Approaches to Understand Stylosanthes scabra, an Orphan Legume from the Brazilian Caatinga.</title>
        <authorList>
            <person name="Ferreira-Neto J.R.C."/>
            <person name="da Silva M.D."/>
            <person name="Binneck E."/>
            <person name="de Melo N.F."/>
            <person name="da Silva R.H."/>
            <person name="de Melo A.L.T.M."/>
            <person name="Pandolfi V."/>
            <person name="Bustamante F.O."/>
            <person name="Brasileiro-Vidal A.C."/>
            <person name="Benko-Iseppon A.M."/>
        </authorList>
    </citation>
    <scope>NUCLEOTIDE SEQUENCE [LARGE SCALE GENOMIC DNA]</scope>
    <source>
        <tissue evidence="7">Leaves</tissue>
    </source>
</reference>
<feature type="region of interest" description="Disordered" evidence="6">
    <location>
        <begin position="543"/>
        <end position="578"/>
    </location>
</feature>
<keyword evidence="8" id="KW-1185">Reference proteome</keyword>
<accession>A0ABU6YKD8</accession>
<evidence type="ECO:0000256" key="3">
    <source>
        <dbReference type="ARBA" id="ARBA00022701"/>
    </source>
</evidence>
<comment type="subcellular location">
    <subcellularLocation>
        <location evidence="1">Cytoplasm</location>
        <location evidence="1">Cytoskeleton</location>
    </subcellularLocation>
</comment>
<dbReference type="EMBL" id="JASCZI010242277">
    <property type="protein sequence ID" value="MED6210444.1"/>
    <property type="molecule type" value="Genomic_DNA"/>
</dbReference>
<comment type="similarity">
    <text evidence="2">Belongs to the MAP65/ASE1 family.</text>
</comment>
<keyword evidence="5" id="KW-0175">Coiled coil</keyword>
<organism evidence="7 8">
    <name type="scientific">Stylosanthes scabra</name>
    <dbReference type="NCBI Taxonomy" id="79078"/>
    <lineage>
        <taxon>Eukaryota</taxon>
        <taxon>Viridiplantae</taxon>
        <taxon>Streptophyta</taxon>
        <taxon>Embryophyta</taxon>
        <taxon>Tracheophyta</taxon>
        <taxon>Spermatophyta</taxon>
        <taxon>Magnoliopsida</taxon>
        <taxon>eudicotyledons</taxon>
        <taxon>Gunneridae</taxon>
        <taxon>Pentapetalae</taxon>
        <taxon>rosids</taxon>
        <taxon>fabids</taxon>
        <taxon>Fabales</taxon>
        <taxon>Fabaceae</taxon>
        <taxon>Papilionoideae</taxon>
        <taxon>50 kb inversion clade</taxon>
        <taxon>dalbergioids sensu lato</taxon>
        <taxon>Dalbergieae</taxon>
        <taxon>Pterocarpus clade</taxon>
        <taxon>Stylosanthes</taxon>
    </lineage>
</organism>
<evidence type="ECO:0000256" key="5">
    <source>
        <dbReference type="SAM" id="Coils"/>
    </source>
</evidence>
<evidence type="ECO:0000313" key="8">
    <source>
        <dbReference type="Proteomes" id="UP001341840"/>
    </source>
</evidence>